<reference evidence="1 2" key="1">
    <citation type="journal article" date="2015" name="Int. J. Syst. Evol. Microbiol.">
        <title>Mariniphaga sediminis sp. nov., isolated from coastal sediment.</title>
        <authorList>
            <person name="Wang F.Q."/>
            <person name="Shen Q.Y."/>
            <person name="Chen G.J."/>
            <person name="Du Z.J."/>
        </authorList>
    </citation>
    <scope>NUCLEOTIDE SEQUENCE [LARGE SCALE GENOMIC DNA]</scope>
    <source>
        <strain evidence="1 2">SY21</strain>
    </source>
</reference>
<sequence>MWIKIAAILFFVLLITNDFVFAQEPIAQKDTTHLYENIETYSERTRFTKFMFRLFFKPVAPPPAQKILNKRLIQKPYSSFEGKIIRKIHIVTLNPFGYSIGDTIAASFNFLTRTGNKFHIKTHPFTIRNLLLFHRNQPFDSLRVKESERLVRSMNYITDVSFYTVALENSDSVDIFIRELDSWSLIPGGSLSSTRLNFQLRENNFTGLGHTFQNGIVWKHSTGDVAYRMKYFIPNIRNTYINSTLQYGTDEYGNFIKRFAAERPFFSPLANWAAGVNFSQHFHKDSIWSVNFMRFKYNAQDYWAGSSMPVFRGITEYSRTTRFISAARFIRIRFIEKPHETIDTLRFYSDENFYLAGIGVTTRLYVKDKYIFKFGITEDVPVGKVISLTGGYQDKNSLGRFYAGARFSSGNYYQWGYLSSNVEFGTFLRSAQVEQGVFRAGANYFTNLIEIGSWKFRQFIKPQVIIGIHRTSYDSLTMNNEYGLRGFNSPELSGTSRLLFTAQTQSYASWDFMGFHFGPYFNFSLGMLGHASKGFRDSKLYSQIGLGVLIKNDNLVMNAFQLSVSFYPVIPGKGNNVFKFNSFETTDFGFRDFEIGKPEPVLFR</sequence>
<dbReference type="Gene3D" id="3.10.20.310">
    <property type="entry name" value="membrane protein fhac"/>
    <property type="match status" value="1"/>
</dbReference>
<gene>
    <name evidence="1" type="ORF">D1164_20055</name>
</gene>
<dbReference type="RefSeq" id="WP_119351690.1">
    <property type="nucleotide sequence ID" value="NZ_QWET01000021.1"/>
</dbReference>
<comment type="caution">
    <text evidence="1">The sequence shown here is derived from an EMBL/GenBank/DDBJ whole genome shotgun (WGS) entry which is preliminary data.</text>
</comment>
<organism evidence="1 2">
    <name type="scientific">Mariniphaga sediminis</name>
    <dbReference type="NCBI Taxonomy" id="1628158"/>
    <lineage>
        <taxon>Bacteria</taxon>
        <taxon>Pseudomonadati</taxon>
        <taxon>Bacteroidota</taxon>
        <taxon>Bacteroidia</taxon>
        <taxon>Marinilabiliales</taxon>
        <taxon>Prolixibacteraceae</taxon>
        <taxon>Mariniphaga</taxon>
    </lineage>
</organism>
<dbReference type="OrthoDB" id="1110633at2"/>
<name>A0A399CU84_9BACT</name>
<evidence type="ECO:0000313" key="2">
    <source>
        <dbReference type="Proteomes" id="UP000266441"/>
    </source>
</evidence>
<protein>
    <recommendedName>
        <fullName evidence="3">Bacterial surface antigen (D15) domain-containing protein</fullName>
    </recommendedName>
</protein>
<keyword evidence="2" id="KW-1185">Reference proteome</keyword>
<accession>A0A399CU84</accession>
<evidence type="ECO:0000313" key="1">
    <source>
        <dbReference type="EMBL" id="RIH63424.1"/>
    </source>
</evidence>
<dbReference type="EMBL" id="QWET01000021">
    <property type="protein sequence ID" value="RIH63424.1"/>
    <property type="molecule type" value="Genomic_DNA"/>
</dbReference>
<proteinExistence type="predicted"/>
<evidence type="ECO:0008006" key="3">
    <source>
        <dbReference type="Google" id="ProtNLM"/>
    </source>
</evidence>
<dbReference type="AlphaFoldDB" id="A0A399CU84"/>
<dbReference type="Proteomes" id="UP000266441">
    <property type="component" value="Unassembled WGS sequence"/>
</dbReference>